<feature type="transmembrane region" description="Helical" evidence="6">
    <location>
        <begin position="197"/>
        <end position="219"/>
    </location>
</feature>
<dbReference type="GO" id="GO:0016020">
    <property type="term" value="C:membrane"/>
    <property type="evidence" value="ECO:0007669"/>
    <property type="project" value="UniProtKB-SubCell"/>
</dbReference>
<dbReference type="AlphaFoldDB" id="A0A0C2X3L7"/>
<dbReference type="STRING" id="946122.A0A0C2X3L7"/>
<dbReference type="HOGENOM" id="CLU_001265_0_1_1"/>
<dbReference type="FunFam" id="1.20.1250.20:FF:000018">
    <property type="entry name" value="MFS transporter permease"/>
    <property type="match status" value="1"/>
</dbReference>
<evidence type="ECO:0000256" key="5">
    <source>
        <dbReference type="ARBA" id="ARBA00023136"/>
    </source>
</evidence>
<dbReference type="OrthoDB" id="3639251at2759"/>
<dbReference type="EMBL" id="KN818227">
    <property type="protein sequence ID" value="KIL68767.1"/>
    <property type="molecule type" value="Genomic_DNA"/>
</dbReference>
<feature type="transmembrane region" description="Helical" evidence="6">
    <location>
        <begin position="391"/>
        <end position="411"/>
    </location>
</feature>
<evidence type="ECO:0000313" key="8">
    <source>
        <dbReference type="EMBL" id="KIL68767.1"/>
    </source>
</evidence>
<keyword evidence="9" id="KW-1185">Reference proteome</keyword>
<dbReference type="InterPro" id="IPR020846">
    <property type="entry name" value="MFS_dom"/>
</dbReference>
<evidence type="ECO:0000256" key="4">
    <source>
        <dbReference type="ARBA" id="ARBA00022989"/>
    </source>
</evidence>
<evidence type="ECO:0000256" key="1">
    <source>
        <dbReference type="ARBA" id="ARBA00004141"/>
    </source>
</evidence>
<evidence type="ECO:0000256" key="2">
    <source>
        <dbReference type="ARBA" id="ARBA00022448"/>
    </source>
</evidence>
<protein>
    <recommendedName>
        <fullName evidence="7">Major facilitator superfamily (MFS) profile domain-containing protein</fullName>
    </recommendedName>
</protein>
<dbReference type="Pfam" id="PF07690">
    <property type="entry name" value="MFS_1"/>
    <property type="match status" value="1"/>
</dbReference>
<feature type="transmembrane region" description="Helical" evidence="6">
    <location>
        <begin position="35"/>
        <end position="55"/>
    </location>
</feature>
<feature type="transmembrane region" description="Helical" evidence="6">
    <location>
        <begin position="104"/>
        <end position="123"/>
    </location>
</feature>
<keyword evidence="2" id="KW-0813">Transport</keyword>
<reference evidence="8 9" key="1">
    <citation type="submission" date="2014-04" db="EMBL/GenBank/DDBJ databases">
        <title>Evolutionary Origins and Diversification of the Mycorrhizal Mutualists.</title>
        <authorList>
            <consortium name="DOE Joint Genome Institute"/>
            <consortium name="Mycorrhizal Genomics Consortium"/>
            <person name="Kohler A."/>
            <person name="Kuo A."/>
            <person name="Nagy L.G."/>
            <person name="Floudas D."/>
            <person name="Copeland A."/>
            <person name="Barry K.W."/>
            <person name="Cichocki N."/>
            <person name="Veneault-Fourrey C."/>
            <person name="LaButti K."/>
            <person name="Lindquist E.A."/>
            <person name="Lipzen A."/>
            <person name="Lundell T."/>
            <person name="Morin E."/>
            <person name="Murat C."/>
            <person name="Riley R."/>
            <person name="Ohm R."/>
            <person name="Sun H."/>
            <person name="Tunlid A."/>
            <person name="Henrissat B."/>
            <person name="Grigoriev I.V."/>
            <person name="Hibbett D.S."/>
            <person name="Martin F."/>
        </authorList>
    </citation>
    <scope>NUCLEOTIDE SEQUENCE [LARGE SCALE GENOMIC DNA]</scope>
    <source>
        <strain evidence="8 9">Koide BX008</strain>
    </source>
</reference>
<evidence type="ECO:0000256" key="6">
    <source>
        <dbReference type="SAM" id="Phobius"/>
    </source>
</evidence>
<dbReference type="PANTHER" id="PTHR43791">
    <property type="entry name" value="PERMEASE-RELATED"/>
    <property type="match status" value="1"/>
</dbReference>
<organism evidence="8 9">
    <name type="scientific">Amanita muscaria (strain Koide BX008)</name>
    <dbReference type="NCBI Taxonomy" id="946122"/>
    <lineage>
        <taxon>Eukaryota</taxon>
        <taxon>Fungi</taxon>
        <taxon>Dikarya</taxon>
        <taxon>Basidiomycota</taxon>
        <taxon>Agaricomycotina</taxon>
        <taxon>Agaricomycetes</taxon>
        <taxon>Agaricomycetidae</taxon>
        <taxon>Agaricales</taxon>
        <taxon>Pluteineae</taxon>
        <taxon>Amanitaceae</taxon>
        <taxon>Amanita</taxon>
    </lineage>
</organism>
<sequence>MTVRFTHTNTKTESLSVFQCHDHELERKTMRSVDWHILPILSIIYALALIDRVNLGAATAAGMGQDLKLAIDARYTIVTCVYFVPYVLFQLPANLILRRAGVRNLITISVVGWGSVQIGMGFLSKWTHLALCRVLLGTLEAAYFPAMVFVISTWYKRHEVQKRLAIFWLIAITAVGFSPILAYALSLLHGKFNIAGWSWIFIVEGAVTLLLGIMSWFFVPEFPDRNTFLTAEQTALVLRRIEKDRGDSVPDPLTCQKVLTHLSDWTLWASGIMFMCASIPAYALAYYISIVLKGIGWSTAIALLLSAPPYGPAIFTTIFFSWLSDRHKHRAGYILIQAIMCIFGLALMAFTENNAIRYFGACVLNAGNIGTVPGIIAYASNNVASQSKRSVQSAMTILFAGIGGVLASTTYREQDAPRFIPGLTTTMAAQGVLVIVLGATHFRFRRLNRLSKEGKLDGPLEGRPGFYYTL</sequence>
<feature type="transmembrane region" description="Helical" evidence="6">
    <location>
        <begin position="332"/>
        <end position="350"/>
    </location>
</feature>
<comment type="subcellular location">
    <subcellularLocation>
        <location evidence="1">Membrane</location>
        <topology evidence="1">Multi-pass membrane protein</topology>
    </subcellularLocation>
</comment>
<feature type="transmembrane region" description="Helical" evidence="6">
    <location>
        <begin position="423"/>
        <end position="442"/>
    </location>
</feature>
<dbReference type="SUPFAM" id="SSF103473">
    <property type="entry name" value="MFS general substrate transporter"/>
    <property type="match status" value="1"/>
</dbReference>
<feature type="transmembrane region" description="Helical" evidence="6">
    <location>
        <begin position="267"/>
        <end position="289"/>
    </location>
</feature>
<feature type="transmembrane region" description="Helical" evidence="6">
    <location>
        <begin position="75"/>
        <end position="97"/>
    </location>
</feature>
<evidence type="ECO:0000313" key="9">
    <source>
        <dbReference type="Proteomes" id="UP000054549"/>
    </source>
</evidence>
<dbReference type="PROSITE" id="PS50850">
    <property type="entry name" value="MFS"/>
    <property type="match status" value="1"/>
</dbReference>
<dbReference type="InterPro" id="IPR011701">
    <property type="entry name" value="MFS"/>
</dbReference>
<evidence type="ECO:0000259" key="7">
    <source>
        <dbReference type="PROSITE" id="PS50850"/>
    </source>
</evidence>
<dbReference type="GO" id="GO:0022857">
    <property type="term" value="F:transmembrane transporter activity"/>
    <property type="evidence" value="ECO:0007669"/>
    <property type="project" value="InterPro"/>
</dbReference>
<feature type="transmembrane region" description="Helical" evidence="6">
    <location>
        <begin position="295"/>
        <end position="320"/>
    </location>
</feature>
<keyword evidence="5 6" id="KW-0472">Membrane</keyword>
<proteinExistence type="predicted"/>
<dbReference type="PANTHER" id="PTHR43791:SF3">
    <property type="entry name" value="MAJOR FACILITATOR SUPERFAMILY (MFS) PROFILE DOMAIN-CONTAINING PROTEIN"/>
    <property type="match status" value="1"/>
</dbReference>
<keyword evidence="4 6" id="KW-1133">Transmembrane helix</keyword>
<feature type="transmembrane region" description="Helical" evidence="6">
    <location>
        <begin position="356"/>
        <end position="379"/>
    </location>
</feature>
<name>A0A0C2X3L7_AMAMK</name>
<dbReference type="Proteomes" id="UP000054549">
    <property type="component" value="Unassembled WGS sequence"/>
</dbReference>
<accession>A0A0C2X3L7</accession>
<evidence type="ECO:0000256" key="3">
    <source>
        <dbReference type="ARBA" id="ARBA00022692"/>
    </source>
</evidence>
<dbReference type="InterPro" id="IPR036259">
    <property type="entry name" value="MFS_trans_sf"/>
</dbReference>
<dbReference type="InParanoid" id="A0A0C2X3L7"/>
<feature type="transmembrane region" description="Helical" evidence="6">
    <location>
        <begin position="166"/>
        <end position="185"/>
    </location>
</feature>
<gene>
    <name evidence="8" type="ORF">M378DRAFT_184674</name>
</gene>
<feature type="domain" description="Major facilitator superfamily (MFS) profile" evidence="7">
    <location>
        <begin position="37"/>
        <end position="443"/>
    </location>
</feature>
<dbReference type="Gene3D" id="1.20.1250.20">
    <property type="entry name" value="MFS general substrate transporter like domains"/>
    <property type="match status" value="2"/>
</dbReference>
<feature type="transmembrane region" description="Helical" evidence="6">
    <location>
        <begin position="135"/>
        <end position="154"/>
    </location>
</feature>
<keyword evidence="3 6" id="KW-0812">Transmembrane</keyword>